<sequence>MAYNFDFSYLKNGNPIVTLSSFGIAFNKGAIDSLGTPERVIIGFDPEACAIGVRAQGEDKTLPAYDFARRIKNDWIRVGAKDFVKHLAKVSGIDFLTKAKQFVPEYDSETKTLIVVVDEQHLK</sequence>
<reference evidence="1" key="2">
    <citation type="submission" date="2021-04" db="EMBL/GenBank/DDBJ databases">
        <authorList>
            <person name="Gilroy R."/>
        </authorList>
    </citation>
    <scope>NUCLEOTIDE SEQUENCE</scope>
    <source>
        <strain evidence="1">5933</strain>
    </source>
</reference>
<accession>A0A9D2TIQ5</accession>
<organism evidence="1 2">
    <name type="scientific">Candidatus Ruthenibacterium merdavium</name>
    <dbReference type="NCBI Taxonomy" id="2838752"/>
    <lineage>
        <taxon>Bacteria</taxon>
        <taxon>Bacillati</taxon>
        <taxon>Bacillota</taxon>
        <taxon>Clostridia</taxon>
        <taxon>Eubacteriales</taxon>
        <taxon>Oscillospiraceae</taxon>
        <taxon>Ruthenibacterium</taxon>
    </lineage>
</organism>
<dbReference type="EMBL" id="DWWA01000018">
    <property type="protein sequence ID" value="HJC71800.1"/>
    <property type="molecule type" value="Genomic_DNA"/>
</dbReference>
<reference evidence="1" key="1">
    <citation type="journal article" date="2021" name="PeerJ">
        <title>Extensive microbial diversity within the chicken gut microbiome revealed by metagenomics and culture.</title>
        <authorList>
            <person name="Gilroy R."/>
            <person name="Ravi A."/>
            <person name="Getino M."/>
            <person name="Pursley I."/>
            <person name="Horton D.L."/>
            <person name="Alikhan N.F."/>
            <person name="Baker D."/>
            <person name="Gharbi K."/>
            <person name="Hall N."/>
            <person name="Watson M."/>
            <person name="Adriaenssens E.M."/>
            <person name="Foster-Nyarko E."/>
            <person name="Jarju S."/>
            <person name="Secka A."/>
            <person name="Antonio M."/>
            <person name="Oren A."/>
            <person name="Chaudhuri R.R."/>
            <person name="La Ragione R."/>
            <person name="Hildebrand F."/>
            <person name="Pallen M.J."/>
        </authorList>
    </citation>
    <scope>NUCLEOTIDE SEQUENCE</scope>
    <source>
        <strain evidence="1">5933</strain>
    </source>
</reference>
<proteinExistence type="predicted"/>
<dbReference type="Proteomes" id="UP000823918">
    <property type="component" value="Unassembled WGS sequence"/>
</dbReference>
<name>A0A9D2TIQ5_9FIRM</name>
<evidence type="ECO:0000313" key="2">
    <source>
        <dbReference type="Proteomes" id="UP000823918"/>
    </source>
</evidence>
<gene>
    <name evidence="1" type="ORF">H9698_03265</name>
</gene>
<comment type="caution">
    <text evidence="1">The sequence shown here is derived from an EMBL/GenBank/DDBJ whole genome shotgun (WGS) entry which is preliminary data.</text>
</comment>
<protein>
    <submittedName>
        <fullName evidence="1">Uncharacterized protein</fullName>
    </submittedName>
</protein>
<evidence type="ECO:0000313" key="1">
    <source>
        <dbReference type="EMBL" id="HJC71800.1"/>
    </source>
</evidence>
<dbReference type="AlphaFoldDB" id="A0A9D2TIQ5"/>